<evidence type="ECO:0000313" key="1">
    <source>
        <dbReference type="EMBL" id="EFA13249.1"/>
    </source>
</evidence>
<sequence length="101" mass="11294">MSTLKESACIYDLISREVLLLNLQVHISEILVEIGRRSAAAGEILYVDGANTQLSRMTEEVANKRQTSAQLCLAIIKTKYLSWFPQALRLTANGTKKTLRN</sequence>
<proteinExistence type="predicted"/>
<gene>
    <name evidence="1" type="primary">GLEAN_01519</name>
    <name evidence="1" type="ORF">TcasGA2_TC001519</name>
</gene>
<reference evidence="1 2" key="2">
    <citation type="journal article" date="2010" name="Nucleic Acids Res.">
        <title>BeetleBase in 2010: revisions to provide comprehensive genomic information for Tribolium castaneum.</title>
        <authorList>
            <person name="Kim H.S."/>
            <person name="Murphy T."/>
            <person name="Xia J."/>
            <person name="Caragea D."/>
            <person name="Park Y."/>
            <person name="Beeman R.W."/>
            <person name="Lorenzen M.D."/>
            <person name="Butcher S."/>
            <person name="Manak J.R."/>
            <person name="Brown S.J."/>
        </authorList>
    </citation>
    <scope>GENOME REANNOTATION</scope>
    <source>
        <strain evidence="1 2">Georgia GA2</strain>
    </source>
</reference>
<dbReference type="EMBL" id="KQ971379">
    <property type="protein sequence ID" value="EFA13249.1"/>
    <property type="molecule type" value="Genomic_DNA"/>
</dbReference>
<dbReference type="Proteomes" id="UP000007266">
    <property type="component" value="Linkage group 10"/>
</dbReference>
<dbReference type="HOGENOM" id="CLU_2295235_0_0_1"/>
<organism evidence="1 2">
    <name type="scientific">Tribolium castaneum</name>
    <name type="common">Red flour beetle</name>
    <dbReference type="NCBI Taxonomy" id="7070"/>
    <lineage>
        <taxon>Eukaryota</taxon>
        <taxon>Metazoa</taxon>
        <taxon>Ecdysozoa</taxon>
        <taxon>Arthropoda</taxon>
        <taxon>Hexapoda</taxon>
        <taxon>Insecta</taxon>
        <taxon>Pterygota</taxon>
        <taxon>Neoptera</taxon>
        <taxon>Endopterygota</taxon>
        <taxon>Coleoptera</taxon>
        <taxon>Polyphaga</taxon>
        <taxon>Cucujiformia</taxon>
        <taxon>Tenebrionidae</taxon>
        <taxon>Tenebrionidae incertae sedis</taxon>
        <taxon>Tribolium</taxon>
    </lineage>
</organism>
<name>D7EI49_TRICA</name>
<reference evidence="1 2" key="1">
    <citation type="journal article" date="2008" name="Nature">
        <title>The genome of the model beetle and pest Tribolium castaneum.</title>
        <authorList>
            <consortium name="Tribolium Genome Sequencing Consortium"/>
            <person name="Richards S."/>
            <person name="Gibbs R.A."/>
            <person name="Weinstock G.M."/>
            <person name="Brown S.J."/>
            <person name="Denell R."/>
            <person name="Beeman R.W."/>
            <person name="Gibbs R."/>
            <person name="Beeman R.W."/>
            <person name="Brown S.J."/>
            <person name="Bucher G."/>
            <person name="Friedrich M."/>
            <person name="Grimmelikhuijzen C.J."/>
            <person name="Klingler M."/>
            <person name="Lorenzen M."/>
            <person name="Richards S."/>
            <person name="Roth S."/>
            <person name="Schroder R."/>
            <person name="Tautz D."/>
            <person name="Zdobnov E.M."/>
            <person name="Muzny D."/>
            <person name="Gibbs R.A."/>
            <person name="Weinstock G.M."/>
            <person name="Attaway T."/>
            <person name="Bell S."/>
            <person name="Buhay C.J."/>
            <person name="Chandrabose M.N."/>
            <person name="Chavez D."/>
            <person name="Clerk-Blankenburg K.P."/>
            <person name="Cree A."/>
            <person name="Dao M."/>
            <person name="Davis C."/>
            <person name="Chacko J."/>
            <person name="Dinh H."/>
            <person name="Dugan-Rocha S."/>
            <person name="Fowler G."/>
            <person name="Garner T.T."/>
            <person name="Garnes J."/>
            <person name="Gnirke A."/>
            <person name="Hawes A."/>
            <person name="Hernandez J."/>
            <person name="Hines S."/>
            <person name="Holder M."/>
            <person name="Hume J."/>
            <person name="Jhangiani S.N."/>
            <person name="Joshi V."/>
            <person name="Khan Z.M."/>
            <person name="Jackson L."/>
            <person name="Kovar C."/>
            <person name="Kowis A."/>
            <person name="Lee S."/>
            <person name="Lewis L.R."/>
            <person name="Margolis J."/>
            <person name="Morgan M."/>
            <person name="Nazareth L.V."/>
            <person name="Nguyen N."/>
            <person name="Okwuonu G."/>
            <person name="Parker D."/>
            <person name="Richards S."/>
            <person name="Ruiz S.J."/>
            <person name="Santibanez J."/>
            <person name="Savard J."/>
            <person name="Scherer S.E."/>
            <person name="Schneider B."/>
            <person name="Sodergren E."/>
            <person name="Tautz D."/>
            <person name="Vattahil S."/>
            <person name="Villasana D."/>
            <person name="White C.S."/>
            <person name="Wright R."/>
            <person name="Park Y."/>
            <person name="Beeman R.W."/>
            <person name="Lord J."/>
            <person name="Oppert B."/>
            <person name="Lorenzen M."/>
            <person name="Brown S."/>
            <person name="Wang L."/>
            <person name="Savard J."/>
            <person name="Tautz D."/>
            <person name="Richards S."/>
            <person name="Weinstock G."/>
            <person name="Gibbs R.A."/>
            <person name="Liu Y."/>
            <person name="Worley K."/>
            <person name="Weinstock G."/>
            <person name="Elsik C.G."/>
            <person name="Reese J.T."/>
            <person name="Elhaik E."/>
            <person name="Landan G."/>
            <person name="Graur D."/>
            <person name="Arensburger P."/>
            <person name="Atkinson P."/>
            <person name="Beeman R.W."/>
            <person name="Beidler J."/>
            <person name="Brown S.J."/>
            <person name="Demuth J.P."/>
            <person name="Drury D.W."/>
            <person name="Du Y.Z."/>
            <person name="Fujiwara H."/>
            <person name="Lorenzen M."/>
            <person name="Maselli V."/>
            <person name="Osanai M."/>
            <person name="Park Y."/>
            <person name="Robertson H.M."/>
            <person name="Tu Z."/>
            <person name="Wang J.J."/>
            <person name="Wang S."/>
            <person name="Richards S."/>
            <person name="Song H."/>
            <person name="Zhang L."/>
            <person name="Sodergren E."/>
            <person name="Werner D."/>
            <person name="Stanke M."/>
            <person name="Morgenstern B."/>
            <person name="Solovyev V."/>
            <person name="Kosarev P."/>
            <person name="Brown G."/>
            <person name="Chen H.C."/>
            <person name="Ermolaeva O."/>
            <person name="Hlavina W."/>
            <person name="Kapustin Y."/>
            <person name="Kiryutin B."/>
            <person name="Kitts P."/>
            <person name="Maglott D."/>
            <person name="Pruitt K."/>
            <person name="Sapojnikov V."/>
            <person name="Souvorov A."/>
            <person name="Mackey A.J."/>
            <person name="Waterhouse R.M."/>
            <person name="Wyder S."/>
            <person name="Zdobnov E.M."/>
            <person name="Zdobnov E.M."/>
            <person name="Wyder S."/>
            <person name="Kriventseva E.V."/>
            <person name="Kadowaki T."/>
            <person name="Bork P."/>
            <person name="Aranda M."/>
            <person name="Bao R."/>
            <person name="Beermann A."/>
            <person name="Berns N."/>
            <person name="Bolognesi R."/>
            <person name="Bonneton F."/>
            <person name="Bopp D."/>
            <person name="Brown S.J."/>
            <person name="Bucher G."/>
            <person name="Butts T."/>
            <person name="Chaumot A."/>
            <person name="Denell R.E."/>
            <person name="Ferrier D.E."/>
            <person name="Friedrich M."/>
            <person name="Gordon C.M."/>
            <person name="Jindra M."/>
            <person name="Klingler M."/>
            <person name="Lan Q."/>
            <person name="Lattorff H.M."/>
            <person name="Laudet V."/>
            <person name="von Levetsow C."/>
            <person name="Liu Z."/>
            <person name="Lutz R."/>
            <person name="Lynch J.A."/>
            <person name="da Fonseca R.N."/>
            <person name="Posnien N."/>
            <person name="Reuter R."/>
            <person name="Roth S."/>
            <person name="Savard J."/>
            <person name="Schinko J.B."/>
            <person name="Schmitt C."/>
            <person name="Schoppmeier M."/>
            <person name="Schroder R."/>
            <person name="Shippy T.D."/>
            <person name="Simonnet F."/>
            <person name="Marques-Souza H."/>
            <person name="Tautz D."/>
            <person name="Tomoyasu Y."/>
            <person name="Trauner J."/>
            <person name="Van der Zee M."/>
            <person name="Vervoort M."/>
            <person name="Wittkopp N."/>
            <person name="Wimmer E.A."/>
            <person name="Yang X."/>
            <person name="Jones A.K."/>
            <person name="Sattelle D.B."/>
            <person name="Ebert P.R."/>
            <person name="Nelson D."/>
            <person name="Scott J.G."/>
            <person name="Beeman R.W."/>
            <person name="Muthukrishnan S."/>
            <person name="Kramer K.J."/>
            <person name="Arakane Y."/>
            <person name="Beeman R.W."/>
            <person name="Zhu Q."/>
            <person name="Hogenkamp D."/>
            <person name="Dixit R."/>
            <person name="Oppert B."/>
            <person name="Jiang H."/>
            <person name="Zou Z."/>
            <person name="Marshall J."/>
            <person name="Elpidina E."/>
            <person name="Vinokurov K."/>
            <person name="Oppert C."/>
            <person name="Zou Z."/>
            <person name="Evans J."/>
            <person name="Lu Z."/>
            <person name="Zhao P."/>
            <person name="Sumathipala N."/>
            <person name="Altincicek B."/>
            <person name="Vilcinskas A."/>
            <person name="Williams M."/>
            <person name="Hultmark D."/>
            <person name="Hetru C."/>
            <person name="Jiang H."/>
            <person name="Grimmelikhuijzen C.J."/>
            <person name="Hauser F."/>
            <person name="Cazzamali G."/>
            <person name="Williamson M."/>
            <person name="Park Y."/>
            <person name="Li B."/>
            <person name="Tanaka Y."/>
            <person name="Predel R."/>
            <person name="Neupert S."/>
            <person name="Schachtner J."/>
            <person name="Verleyen P."/>
            <person name="Raible F."/>
            <person name="Bork P."/>
            <person name="Friedrich M."/>
            <person name="Walden K.K."/>
            <person name="Robertson H.M."/>
            <person name="Angeli S."/>
            <person name="Foret S."/>
            <person name="Bucher G."/>
            <person name="Schuetz S."/>
            <person name="Maleszka R."/>
            <person name="Wimmer E.A."/>
            <person name="Beeman R.W."/>
            <person name="Lorenzen M."/>
            <person name="Tomoyasu Y."/>
            <person name="Miller S.C."/>
            <person name="Grossmann D."/>
            <person name="Bucher G."/>
        </authorList>
    </citation>
    <scope>NUCLEOTIDE SEQUENCE [LARGE SCALE GENOMIC DNA]</scope>
    <source>
        <strain evidence="1 2">Georgia GA2</strain>
    </source>
</reference>
<keyword evidence="2" id="KW-1185">Reference proteome</keyword>
<evidence type="ECO:0000313" key="2">
    <source>
        <dbReference type="Proteomes" id="UP000007266"/>
    </source>
</evidence>
<protein>
    <submittedName>
        <fullName evidence="1">Uncharacterized protein</fullName>
    </submittedName>
</protein>
<dbReference type="InParanoid" id="D7EI49"/>
<accession>D7EI49</accession>
<dbReference type="AlphaFoldDB" id="D7EI49"/>